<dbReference type="PROSITE" id="PS01124">
    <property type="entry name" value="HTH_ARAC_FAMILY_2"/>
    <property type="match status" value="1"/>
</dbReference>
<sequence>MPSAASARLLPPRPALAACVFIGVERDTRGVALSDEQRFNHYPATPMSMISWIFDGALHMVEERGADGRPVLGPLLPRLVLSGPQRRPMASWSPGPVHALSVAFYPEALGRLSGIGANSLVDRILPLEELVSGPLLAACQALLTPETGATAFHRLEDRLEPLWSGPRPCKTGRTPLMRDWLCSMALKATLSRTGRGVRQAQRRIKGWTGLSRRDLQLFARVEEVAVRVAQDREGGEIDLAGLAGELGFADQSHMGREVRRLTGLSPGRLNGLMATHEAFWFYRLLDESFG</sequence>
<keyword evidence="2" id="KW-0614">Plasmid</keyword>
<dbReference type="Gene3D" id="1.10.10.60">
    <property type="entry name" value="Homeodomain-like"/>
    <property type="match status" value="1"/>
</dbReference>
<evidence type="ECO:0000259" key="1">
    <source>
        <dbReference type="PROSITE" id="PS01124"/>
    </source>
</evidence>
<dbReference type="GO" id="GO:0043565">
    <property type="term" value="F:sequence-specific DNA binding"/>
    <property type="evidence" value="ECO:0007669"/>
    <property type="project" value="InterPro"/>
</dbReference>
<dbReference type="EMBL" id="CP032323">
    <property type="protein sequence ID" value="QCN98649.1"/>
    <property type="molecule type" value="Genomic_DNA"/>
</dbReference>
<dbReference type="AlphaFoldDB" id="A0A4D8PUC9"/>
<dbReference type="GO" id="GO:0003700">
    <property type="term" value="F:DNA-binding transcription factor activity"/>
    <property type="evidence" value="ECO:0007669"/>
    <property type="project" value="InterPro"/>
</dbReference>
<evidence type="ECO:0000313" key="3">
    <source>
        <dbReference type="Proteomes" id="UP000298595"/>
    </source>
</evidence>
<feature type="domain" description="HTH araC/xylS-type" evidence="1">
    <location>
        <begin position="201"/>
        <end position="272"/>
    </location>
</feature>
<reference evidence="2 3" key="1">
    <citation type="submission" date="2018-09" db="EMBL/GenBank/DDBJ databases">
        <title>Whole genome based analysis of evolution and adaptive divergence in Indian and Brazilian strains of Azospirillum brasilense.</title>
        <authorList>
            <person name="Singh C."/>
            <person name="Tripathi A.K."/>
        </authorList>
    </citation>
    <scope>NUCLEOTIDE SEQUENCE [LARGE SCALE GENOMIC DNA]</scope>
    <source>
        <strain evidence="2 3">MTCC4035</strain>
        <plasmid evidence="2 3">p2</plasmid>
    </source>
</reference>
<geneLocation type="plasmid" evidence="2 3">
    <name>p2</name>
</geneLocation>
<organism evidence="2 3">
    <name type="scientific">Azospirillum argentinense</name>
    <dbReference type="NCBI Taxonomy" id="2970906"/>
    <lineage>
        <taxon>Bacteria</taxon>
        <taxon>Pseudomonadati</taxon>
        <taxon>Pseudomonadota</taxon>
        <taxon>Alphaproteobacteria</taxon>
        <taxon>Rhodospirillales</taxon>
        <taxon>Azospirillaceae</taxon>
        <taxon>Azospirillum</taxon>
    </lineage>
</organism>
<accession>A0A4D8PUC9</accession>
<gene>
    <name evidence="2" type="ORF">D3093_25895</name>
</gene>
<proteinExistence type="predicted"/>
<dbReference type="RefSeq" id="WP_137117667.1">
    <property type="nucleotide sequence ID" value="NZ_CP032323.1"/>
</dbReference>
<dbReference type="InterPro" id="IPR018060">
    <property type="entry name" value="HTH_AraC"/>
</dbReference>
<dbReference type="KEGG" id="aare:D3093_25895"/>
<evidence type="ECO:0000313" key="2">
    <source>
        <dbReference type="EMBL" id="QCN98649.1"/>
    </source>
</evidence>
<protein>
    <submittedName>
        <fullName evidence="2">AraC family transcriptional regulator</fullName>
    </submittedName>
</protein>
<name>A0A4D8PUC9_9PROT</name>
<dbReference type="Proteomes" id="UP000298595">
    <property type="component" value="Plasmid p2"/>
</dbReference>